<evidence type="ECO:0000256" key="1">
    <source>
        <dbReference type="ARBA" id="ARBA00004412"/>
    </source>
</evidence>
<evidence type="ECO:0000313" key="8">
    <source>
        <dbReference type="WBParaSite" id="TTAC_0001044001-mRNA-1"/>
    </source>
</evidence>
<reference evidence="6 7" key="2">
    <citation type="submission" date="2018-11" db="EMBL/GenBank/DDBJ databases">
        <authorList>
            <consortium name="Pathogen Informatics"/>
        </authorList>
    </citation>
    <scope>NUCLEOTIDE SEQUENCE [LARGE SCALE GENOMIC DNA]</scope>
</reference>
<organism evidence="8">
    <name type="scientific">Hydatigena taeniaeformis</name>
    <name type="common">Feline tapeworm</name>
    <name type="synonym">Taenia taeniaeformis</name>
    <dbReference type="NCBI Taxonomy" id="6205"/>
    <lineage>
        <taxon>Eukaryota</taxon>
        <taxon>Metazoa</taxon>
        <taxon>Spiralia</taxon>
        <taxon>Lophotrochozoa</taxon>
        <taxon>Platyhelminthes</taxon>
        <taxon>Cestoda</taxon>
        <taxon>Eucestoda</taxon>
        <taxon>Cyclophyllidea</taxon>
        <taxon>Taeniidae</taxon>
        <taxon>Hydatigera</taxon>
    </lineage>
</organism>
<dbReference type="GO" id="GO:0051898">
    <property type="term" value="P:negative regulation of phosphatidylinositol 3-kinase/protein kinase B signal transduction"/>
    <property type="evidence" value="ECO:0007669"/>
    <property type="project" value="InterPro"/>
</dbReference>
<dbReference type="OrthoDB" id="193023at2759"/>
<dbReference type="PANTHER" id="PTHR13083">
    <property type="entry name" value="WD REPEAT-CONTAINING PROTEIN 91"/>
    <property type="match status" value="1"/>
</dbReference>
<evidence type="ECO:0000256" key="4">
    <source>
        <dbReference type="ARBA" id="ARBA00022753"/>
    </source>
</evidence>
<comment type="subcellular location">
    <subcellularLocation>
        <location evidence="1">Early endosome</location>
    </subcellularLocation>
    <subcellularLocation>
        <location evidence="2">Late endosome</location>
    </subcellularLocation>
</comment>
<dbReference type="GO" id="GO:0031902">
    <property type="term" value="C:late endosome membrane"/>
    <property type="evidence" value="ECO:0007669"/>
    <property type="project" value="TreeGrafter"/>
</dbReference>
<keyword evidence="7" id="KW-1185">Reference proteome</keyword>
<sequence length="209" mass="24022">MSEFVCEQFVRRYLMSHNYFRTLAAFDGESHSDNLNYCFQPSKIIETVSRAITGLDCEALENIWKGLGDCFSSRLDRRNSAKFESLKAYTFKTLLCEAVKAKQLTCINIFFSGQKIFDLSSSAWIHWSALPFIKEPTKHFLFGRYFTKTWLDVLLMSLSNFLCTLFLSLSDPVKNAPIQIANHANLPRMNTEMLDDFADLPAARVAKQR</sequence>
<dbReference type="GO" id="GO:0031901">
    <property type="term" value="C:early endosome membrane"/>
    <property type="evidence" value="ECO:0007669"/>
    <property type="project" value="TreeGrafter"/>
</dbReference>
<dbReference type="WBParaSite" id="TTAC_0001044001-mRNA-1">
    <property type="protein sequence ID" value="TTAC_0001044001-mRNA-1"/>
    <property type="gene ID" value="TTAC_0001044001"/>
</dbReference>
<reference evidence="8" key="1">
    <citation type="submission" date="2017-02" db="UniProtKB">
        <authorList>
            <consortium name="WormBaseParasite"/>
        </authorList>
    </citation>
    <scope>IDENTIFICATION</scope>
</reference>
<dbReference type="InterPro" id="IPR056327">
    <property type="entry name" value="ARMC9_CTLH-like_dom"/>
</dbReference>
<dbReference type="GO" id="GO:0045022">
    <property type="term" value="P:early endosome to late endosome transport"/>
    <property type="evidence" value="ECO:0007669"/>
    <property type="project" value="InterPro"/>
</dbReference>
<evidence type="ECO:0000256" key="2">
    <source>
        <dbReference type="ARBA" id="ARBA00004603"/>
    </source>
</evidence>
<dbReference type="Pfam" id="PF23138">
    <property type="entry name" value="CTLH_Armc9"/>
    <property type="match status" value="1"/>
</dbReference>
<dbReference type="Proteomes" id="UP000274429">
    <property type="component" value="Unassembled WGS sequence"/>
</dbReference>
<feature type="domain" description="ARMC9 CTLH-like" evidence="5">
    <location>
        <begin position="104"/>
        <end position="166"/>
    </location>
</feature>
<dbReference type="STRING" id="6205.A0A0R3XA63"/>
<protein>
    <submittedName>
        <fullName evidence="8">LisH domain-containing protein</fullName>
    </submittedName>
</protein>
<evidence type="ECO:0000256" key="3">
    <source>
        <dbReference type="ARBA" id="ARBA00006128"/>
    </source>
</evidence>
<gene>
    <name evidence="6" type="ORF">TTAC_LOCUS10423</name>
</gene>
<proteinExistence type="inferred from homology"/>
<dbReference type="PANTHER" id="PTHR13083:SF3">
    <property type="entry name" value="WD REPEAT-CONTAINING PROTEIN 91"/>
    <property type="match status" value="1"/>
</dbReference>
<accession>A0A0R3XA63</accession>
<dbReference type="InterPro" id="IPR039724">
    <property type="entry name" value="WDR91"/>
</dbReference>
<dbReference type="AlphaFoldDB" id="A0A0R3XA63"/>
<dbReference type="EMBL" id="UYWX01021679">
    <property type="protein sequence ID" value="VDM35403.1"/>
    <property type="molecule type" value="Genomic_DNA"/>
</dbReference>
<keyword evidence="4" id="KW-0967">Endosome</keyword>
<name>A0A0R3XA63_HYDTA</name>
<evidence type="ECO:0000313" key="6">
    <source>
        <dbReference type="EMBL" id="VDM35403.1"/>
    </source>
</evidence>
<comment type="similarity">
    <text evidence="3">Belongs to the WD repeat WDR91 family.</text>
</comment>
<evidence type="ECO:0000259" key="5">
    <source>
        <dbReference type="Pfam" id="PF23138"/>
    </source>
</evidence>
<evidence type="ECO:0000313" key="7">
    <source>
        <dbReference type="Proteomes" id="UP000274429"/>
    </source>
</evidence>
<dbReference type="GO" id="GO:0141039">
    <property type="term" value="F:phosphatidylinositol 3-kinase inhibitor activity"/>
    <property type="evidence" value="ECO:0007669"/>
    <property type="project" value="InterPro"/>
</dbReference>